<organism evidence="7 8">
    <name type="scientific">Seinonella peptonophila</name>
    <dbReference type="NCBI Taxonomy" id="112248"/>
    <lineage>
        <taxon>Bacteria</taxon>
        <taxon>Bacillati</taxon>
        <taxon>Bacillota</taxon>
        <taxon>Bacilli</taxon>
        <taxon>Bacillales</taxon>
        <taxon>Thermoactinomycetaceae</taxon>
        <taxon>Seinonella</taxon>
    </lineage>
</organism>
<sequence length="230" mass="24728">MEEAKELQQEESEQLKKELSCLSTITAPKEHFTQIKEKPLFLKTLLIYSGITTFLVLLANYIGLQNPATLKAILAQHPGETAASIQQSTLIFSGILGLIAAGLTSLLGAAVSWLIVKGLRGEANFQQLFSFQTHLYLLAVCALLVDTAFTLFTGNLSPFSELSLGALLPVEGLSKVALSSIEPFNIWTVILYGLGLQKIANLTPTKAWFGAAIFFLLGAVFSVAIAAIGQ</sequence>
<feature type="transmembrane region" description="Helical" evidence="5">
    <location>
        <begin position="45"/>
        <end position="64"/>
    </location>
</feature>
<dbReference type="InterPro" id="IPR006977">
    <property type="entry name" value="Yip1_dom"/>
</dbReference>
<reference evidence="7 8" key="1">
    <citation type="submission" date="2016-11" db="EMBL/GenBank/DDBJ databases">
        <authorList>
            <person name="Jaros S."/>
            <person name="Januszkiewicz K."/>
            <person name="Wedrychowicz H."/>
        </authorList>
    </citation>
    <scope>NUCLEOTIDE SEQUENCE [LARGE SCALE GENOMIC DNA]</scope>
    <source>
        <strain evidence="7 8">DSM 44666</strain>
    </source>
</reference>
<evidence type="ECO:0000313" key="7">
    <source>
        <dbReference type="EMBL" id="SHE69014.1"/>
    </source>
</evidence>
<feature type="transmembrane region" description="Helical" evidence="5">
    <location>
        <begin position="135"/>
        <end position="156"/>
    </location>
</feature>
<keyword evidence="3 5" id="KW-1133">Transmembrane helix</keyword>
<evidence type="ECO:0000259" key="6">
    <source>
        <dbReference type="Pfam" id="PF04893"/>
    </source>
</evidence>
<name>A0A1M4VJ58_9BACL</name>
<dbReference type="GO" id="GO:0016020">
    <property type="term" value="C:membrane"/>
    <property type="evidence" value="ECO:0007669"/>
    <property type="project" value="UniProtKB-SubCell"/>
</dbReference>
<feature type="domain" description="Yip1" evidence="6">
    <location>
        <begin position="23"/>
        <end position="223"/>
    </location>
</feature>
<feature type="transmembrane region" description="Helical" evidence="5">
    <location>
        <begin position="90"/>
        <end position="115"/>
    </location>
</feature>
<evidence type="ECO:0000256" key="4">
    <source>
        <dbReference type="ARBA" id="ARBA00023136"/>
    </source>
</evidence>
<keyword evidence="8" id="KW-1185">Reference proteome</keyword>
<evidence type="ECO:0000313" key="8">
    <source>
        <dbReference type="Proteomes" id="UP000184476"/>
    </source>
</evidence>
<feature type="transmembrane region" description="Helical" evidence="5">
    <location>
        <begin position="176"/>
        <end position="195"/>
    </location>
</feature>
<feature type="transmembrane region" description="Helical" evidence="5">
    <location>
        <begin position="207"/>
        <end position="228"/>
    </location>
</feature>
<dbReference type="Pfam" id="PF04893">
    <property type="entry name" value="Yip1"/>
    <property type="match status" value="1"/>
</dbReference>
<dbReference type="EMBL" id="FQVL01000002">
    <property type="protein sequence ID" value="SHE69014.1"/>
    <property type="molecule type" value="Genomic_DNA"/>
</dbReference>
<dbReference type="Proteomes" id="UP000184476">
    <property type="component" value="Unassembled WGS sequence"/>
</dbReference>
<dbReference type="AlphaFoldDB" id="A0A1M4VJ58"/>
<dbReference type="RefSeq" id="WP_073153967.1">
    <property type="nucleotide sequence ID" value="NZ_FQVL01000002.1"/>
</dbReference>
<keyword evidence="2 5" id="KW-0812">Transmembrane</keyword>
<evidence type="ECO:0000256" key="5">
    <source>
        <dbReference type="SAM" id="Phobius"/>
    </source>
</evidence>
<comment type="subcellular location">
    <subcellularLocation>
        <location evidence="1">Membrane</location>
        <topology evidence="1">Multi-pass membrane protein</topology>
    </subcellularLocation>
</comment>
<evidence type="ECO:0000256" key="1">
    <source>
        <dbReference type="ARBA" id="ARBA00004141"/>
    </source>
</evidence>
<dbReference type="STRING" id="112248.SAMN05444392_102389"/>
<evidence type="ECO:0000256" key="3">
    <source>
        <dbReference type="ARBA" id="ARBA00022989"/>
    </source>
</evidence>
<proteinExistence type="predicted"/>
<evidence type="ECO:0000256" key="2">
    <source>
        <dbReference type="ARBA" id="ARBA00022692"/>
    </source>
</evidence>
<protein>
    <submittedName>
        <fullName evidence="7">Yip1 domain-containing protein</fullName>
    </submittedName>
</protein>
<accession>A0A1M4VJ58</accession>
<gene>
    <name evidence="7" type="ORF">SAMN05444392_102389</name>
</gene>
<keyword evidence="4 5" id="KW-0472">Membrane</keyword>